<dbReference type="RefSeq" id="WP_141739523.1">
    <property type="nucleotide sequence ID" value="NZ_CP116394.1"/>
</dbReference>
<proteinExistence type="predicted"/>
<evidence type="ECO:0000313" key="2">
    <source>
        <dbReference type="Proteomes" id="UP001211044"/>
    </source>
</evidence>
<name>A0AB38XPV5_9ACTO</name>
<dbReference type="EMBL" id="CP116394">
    <property type="protein sequence ID" value="WCE46336.1"/>
    <property type="molecule type" value="Genomic_DNA"/>
</dbReference>
<organism evidence="1 2">
    <name type="scientific">Winkia neuii subsp. anitrata</name>
    <dbReference type="NCBI Taxonomy" id="29318"/>
    <lineage>
        <taxon>Bacteria</taxon>
        <taxon>Bacillati</taxon>
        <taxon>Actinomycetota</taxon>
        <taxon>Actinomycetes</taxon>
        <taxon>Actinomycetales</taxon>
        <taxon>Actinomycetaceae</taxon>
        <taxon>Winkia</taxon>
    </lineage>
</organism>
<protein>
    <submittedName>
        <fullName evidence="1">DUF6093 family protein</fullName>
    </submittedName>
</protein>
<dbReference type="Pfam" id="PF19586">
    <property type="entry name" value="DUF6093"/>
    <property type="match status" value="1"/>
</dbReference>
<dbReference type="Proteomes" id="UP001211044">
    <property type="component" value="Chromosome"/>
</dbReference>
<sequence length="121" mass="13411">MTVSMAVRSGRRAAEKLMVDNCRITRTGEPTIGPDGREHISETTVYEGKCKVQTYEPYEQTPNTAGHTAVVQRYSVHVPYGAGPFEVGDKVTVTGREFRVAGLHEKTYQTAIRLLVDEVVI</sequence>
<evidence type="ECO:0000313" key="1">
    <source>
        <dbReference type="EMBL" id="WCE46336.1"/>
    </source>
</evidence>
<gene>
    <name evidence="1" type="ORF">PIG85_01435</name>
</gene>
<accession>A0AB38XPV5</accession>
<dbReference type="AlphaFoldDB" id="A0AB38XPV5"/>
<dbReference type="KEGG" id="wne:PIG85_01435"/>
<reference evidence="1" key="1">
    <citation type="submission" date="2023-01" db="EMBL/GenBank/DDBJ databases">
        <title>Comparative Genomic Analysis of the Clinically-Derived Winkia Strain NY0527 Provides Evidence into the Taxonomic Reassignment of Winkia neuii and Characterizes Their Virulence Traits.</title>
        <authorList>
            <person name="Cai X."/>
            <person name="Peng Y."/>
            <person name="Li M."/>
            <person name="Qiu Y."/>
            <person name="Wang Y."/>
            <person name="Xu L."/>
            <person name="Hou Q."/>
        </authorList>
    </citation>
    <scope>NUCLEOTIDE SEQUENCE</scope>
    <source>
        <strain evidence="1">NY0527</strain>
    </source>
</reference>
<dbReference type="InterPro" id="IPR046075">
    <property type="entry name" value="DUF6093"/>
</dbReference>